<feature type="binding site" evidence="7">
    <location>
        <position position="164"/>
    </location>
    <ligand>
        <name>Mg(2+)</name>
        <dbReference type="ChEBI" id="CHEBI:18420"/>
    </ligand>
</feature>
<comment type="function">
    <text evidence="3">Component of the pyruvate dehydrogenase (PDH) complex, that catalyzes the overall conversion of pyruvate to acetyl-CoA and CO(2).</text>
</comment>
<dbReference type="SMART" id="SM00861">
    <property type="entry name" value="Transket_pyr"/>
    <property type="match status" value="1"/>
</dbReference>
<dbReference type="InterPro" id="IPR004660">
    <property type="entry name" value="PDH_E1"/>
</dbReference>
<feature type="domain" description="Transketolase-like pyrimidine-binding" evidence="8">
    <location>
        <begin position="411"/>
        <end position="616"/>
    </location>
</feature>
<dbReference type="Gene3D" id="3.40.50.920">
    <property type="match status" value="1"/>
</dbReference>
<organism evidence="9 10">
    <name type="scientific">Minwuia thermotolerans</name>
    <dbReference type="NCBI Taxonomy" id="2056226"/>
    <lineage>
        <taxon>Bacteria</taxon>
        <taxon>Pseudomonadati</taxon>
        <taxon>Pseudomonadota</taxon>
        <taxon>Alphaproteobacteria</taxon>
        <taxon>Minwuiales</taxon>
        <taxon>Minwuiaceae</taxon>
        <taxon>Minwuia</taxon>
    </lineage>
</organism>
<dbReference type="InterPro" id="IPR009014">
    <property type="entry name" value="Transketo_C/PFOR_II"/>
</dbReference>
<accession>A0A2M9FY94</accession>
<dbReference type="InterPro" id="IPR005474">
    <property type="entry name" value="Transketolase_N"/>
</dbReference>
<protein>
    <recommendedName>
        <fullName evidence="5">Pyruvate dehydrogenase E1 component</fullName>
    </recommendedName>
</protein>
<keyword evidence="10" id="KW-1185">Reference proteome</keyword>
<dbReference type="EMBL" id="PHIG01000044">
    <property type="protein sequence ID" value="PJK28431.1"/>
    <property type="molecule type" value="Genomic_DNA"/>
</dbReference>
<dbReference type="GO" id="GO:0046872">
    <property type="term" value="F:metal ion binding"/>
    <property type="evidence" value="ECO:0007669"/>
    <property type="project" value="UniProtKB-KW"/>
</dbReference>
<evidence type="ECO:0000256" key="7">
    <source>
        <dbReference type="PIRSR" id="PIRSR000156-1"/>
    </source>
</evidence>
<dbReference type="SUPFAM" id="SSF52922">
    <property type="entry name" value="TK C-terminal domain-like"/>
    <property type="match status" value="1"/>
</dbReference>
<proteinExistence type="inferred from homology"/>
<dbReference type="RefSeq" id="WP_109795755.1">
    <property type="nucleotide sequence ID" value="NZ_PHIG01000044.1"/>
</dbReference>
<comment type="cofactor">
    <cofactor evidence="2">
        <name>thiamine diphosphate</name>
        <dbReference type="ChEBI" id="CHEBI:58937"/>
    </cofactor>
</comment>
<evidence type="ECO:0000256" key="3">
    <source>
        <dbReference type="ARBA" id="ARBA00003157"/>
    </source>
</evidence>
<evidence type="ECO:0000313" key="9">
    <source>
        <dbReference type="EMBL" id="PJK28431.1"/>
    </source>
</evidence>
<dbReference type="PIRSF" id="PIRSF000156">
    <property type="entry name" value="Pyruvate_dh_E1"/>
    <property type="match status" value="1"/>
</dbReference>
<reference evidence="9 10" key="1">
    <citation type="submission" date="2017-11" db="EMBL/GenBank/DDBJ databases">
        <title>Draft genome sequence of Rhizobiales bacterium SY3-13.</title>
        <authorList>
            <person name="Sun C."/>
        </authorList>
    </citation>
    <scope>NUCLEOTIDE SEQUENCE [LARGE SCALE GENOMIC DNA]</scope>
    <source>
        <strain evidence="9 10">SY3-13</strain>
    </source>
</reference>
<evidence type="ECO:0000256" key="1">
    <source>
        <dbReference type="ARBA" id="ARBA00001946"/>
    </source>
</evidence>
<dbReference type="GO" id="GO:0004739">
    <property type="term" value="F:pyruvate dehydrogenase (acetyl-transferring) activity"/>
    <property type="evidence" value="ECO:0007669"/>
    <property type="project" value="UniProtKB-EC"/>
</dbReference>
<dbReference type="InterPro" id="IPR051157">
    <property type="entry name" value="PDH/Transketolase"/>
</dbReference>
<comment type="cofactor">
    <cofactor evidence="1 7">
        <name>Mg(2+)</name>
        <dbReference type="ChEBI" id="CHEBI:18420"/>
    </cofactor>
</comment>
<dbReference type="PANTHER" id="PTHR43825:SF4">
    <property type="entry name" value="PYRUVATE DEHYDROGENASE E1 COMPONENT"/>
    <property type="match status" value="1"/>
</dbReference>
<comment type="similarity">
    <text evidence="4">Belongs to the transketolase family.</text>
</comment>
<dbReference type="Gene3D" id="3.40.50.970">
    <property type="match status" value="2"/>
</dbReference>
<feature type="binding site" evidence="7">
    <location>
        <position position="194"/>
    </location>
    <ligand>
        <name>Mg(2+)</name>
        <dbReference type="ChEBI" id="CHEBI:18420"/>
    </ligand>
</feature>
<dbReference type="Proteomes" id="UP000229498">
    <property type="component" value="Unassembled WGS sequence"/>
</dbReference>
<sequence length="772" mass="83890">MPDTGATMNDLHLLQQLERKVLWLSSWTIHHANHVRENRDGLKVGGHQASCASVSTLMTALYFAVLRPEDRVAVKPHASPVFHAIQYLFGRQSRERLERFRAWGGAQSYPSRTKDADDVDYSTGSVGLGVAATMFSSMIQDYVRLQGLADDGEPPARMVAVLGDAELDEGNVFEALMEGWKHDVRNLWWIIDYNRQSLDGVVNDRLFEKITGFFRAVGWEVVTLKYGKLQQQAFEGPAGGALKAWIDDCPNQLYSALTFKGGAAWREHLARDLKDADGGREFLDSHDDAALQRLMTNLAGHDMAAVLEGLRGVNSDLPHCFVAYTVKGFGLPLAGHKDNHAGLMTPDQMAGFREIMGVAEGEEWSPTAGLEADADDLMAFLRAAPFNARKPLPPAPLIDVPEIAAPAGERMSTQEAFGRILNDLSREDSDFTRRMITASPDVTVSTNLGPWVNRRRIFDRNPQPDVFREEHVASPQRWEKSPTGQHVELGIAENNLFLFLSQAGLADRQFGARLLPVGTLYDPFIARGLDALNYACYQDARFMVVATPSGVSLAPEGGAHQSVSTPLIGLGQPGLLSYEPAFADELAAIMAFGFRHMQADDGAAIYLRLSTRALAQPERELSAGERDAAVLGARWLVEPSGDAEVAVAFQGAIAAEALKAFEEIAADCPGAGLLAVTSADRLYRHWKRDGERSHVAALLGRLAPDAGLVTVIDGHPATLAWLGGVKGHATEALGVTRFGQSGDTIDLYADQGIDADAIADAAARALVRRAAR</sequence>
<evidence type="ECO:0000256" key="2">
    <source>
        <dbReference type="ARBA" id="ARBA00001964"/>
    </source>
</evidence>
<comment type="caution">
    <text evidence="9">The sequence shown here is derived from an EMBL/GenBank/DDBJ whole genome shotgun (WGS) entry which is preliminary data.</text>
</comment>
<evidence type="ECO:0000256" key="5">
    <source>
        <dbReference type="ARBA" id="ARBA00017172"/>
    </source>
</evidence>
<dbReference type="InterPro" id="IPR005475">
    <property type="entry name" value="Transketolase-like_Pyr-bd"/>
</dbReference>
<feature type="binding site" evidence="7">
    <location>
        <position position="196"/>
    </location>
    <ligand>
        <name>Mg(2+)</name>
        <dbReference type="ChEBI" id="CHEBI:18420"/>
    </ligand>
</feature>
<keyword evidence="7" id="KW-0479">Metal-binding</keyword>
<keyword evidence="7" id="KW-0460">Magnesium</keyword>
<evidence type="ECO:0000256" key="4">
    <source>
        <dbReference type="ARBA" id="ARBA00007131"/>
    </source>
</evidence>
<dbReference type="AlphaFoldDB" id="A0A2M9FY94"/>
<comment type="catalytic activity">
    <reaction evidence="6">
        <text>N(6)-[(R)-lipoyl]-L-lysyl-[protein] + pyruvate + H(+) = N(6)-[(R)-S(8)-acetyldihydrolipoyl]-L-lysyl-[protein] + CO2</text>
        <dbReference type="Rhea" id="RHEA:19189"/>
        <dbReference type="Rhea" id="RHEA-COMP:10474"/>
        <dbReference type="Rhea" id="RHEA-COMP:10478"/>
        <dbReference type="ChEBI" id="CHEBI:15361"/>
        <dbReference type="ChEBI" id="CHEBI:15378"/>
        <dbReference type="ChEBI" id="CHEBI:16526"/>
        <dbReference type="ChEBI" id="CHEBI:83099"/>
        <dbReference type="ChEBI" id="CHEBI:83111"/>
        <dbReference type="EC" id="1.2.4.1"/>
    </reaction>
</comment>
<dbReference type="PANTHER" id="PTHR43825">
    <property type="entry name" value="PYRUVATE DEHYDROGENASE E1 COMPONENT"/>
    <property type="match status" value="1"/>
</dbReference>
<dbReference type="OrthoDB" id="9773339at2"/>
<dbReference type="InterPro" id="IPR029061">
    <property type="entry name" value="THDP-binding"/>
</dbReference>
<dbReference type="InterPro" id="IPR041621">
    <property type="entry name" value="PDH_E1_M"/>
</dbReference>
<gene>
    <name evidence="9" type="ORF">CVT23_17160</name>
</gene>
<dbReference type="SUPFAM" id="SSF52518">
    <property type="entry name" value="Thiamin diphosphate-binding fold (THDP-binding)"/>
    <property type="match status" value="2"/>
</dbReference>
<evidence type="ECO:0000313" key="10">
    <source>
        <dbReference type="Proteomes" id="UP000229498"/>
    </source>
</evidence>
<dbReference type="Pfam" id="PF00456">
    <property type="entry name" value="Transketolase_N"/>
    <property type="match status" value="1"/>
</dbReference>
<dbReference type="Pfam" id="PF17831">
    <property type="entry name" value="PDH_E1_M"/>
    <property type="match status" value="1"/>
</dbReference>
<name>A0A2M9FY94_9PROT</name>
<evidence type="ECO:0000259" key="8">
    <source>
        <dbReference type="SMART" id="SM00861"/>
    </source>
</evidence>
<evidence type="ECO:0000256" key="6">
    <source>
        <dbReference type="ARBA" id="ARBA00051231"/>
    </source>
</evidence>